<evidence type="ECO:0000313" key="3">
    <source>
        <dbReference type="EMBL" id="EUC43690.1"/>
    </source>
</evidence>
<dbReference type="OrthoDB" id="2122982at2759"/>
<gene>
    <name evidence="3" type="ORF">COCMIDRAFT_27888</name>
</gene>
<dbReference type="PANTHER" id="PTHR21540">
    <property type="entry name" value="RING FINGER AND SWIM DOMAIN-CONTAINING PROTEIN 2"/>
    <property type="match status" value="1"/>
</dbReference>
<dbReference type="KEGG" id="bor:COCMIDRAFT_27888"/>
<organism evidence="3 4">
    <name type="scientific">Bipolaris oryzae ATCC 44560</name>
    <dbReference type="NCBI Taxonomy" id="930090"/>
    <lineage>
        <taxon>Eukaryota</taxon>
        <taxon>Fungi</taxon>
        <taxon>Dikarya</taxon>
        <taxon>Ascomycota</taxon>
        <taxon>Pezizomycotina</taxon>
        <taxon>Dothideomycetes</taxon>
        <taxon>Pleosporomycetidae</taxon>
        <taxon>Pleosporales</taxon>
        <taxon>Pleosporineae</taxon>
        <taxon>Pleosporaceae</taxon>
        <taxon>Bipolaris</taxon>
    </lineage>
</organism>
<keyword evidence="1" id="KW-0862">Zinc</keyword>
<dbReference type="STRING" id="930090.W6Z179"/>
<evidence type="ECO:0000256" key="1">
    <source>
        <dbReference type="PROSITE-ProRule" id="PRU00175"/>
    </source>
</evidence>
<dbReference type="HOGENOM" id="CLU_086448_0_0_1"/>
<reference evidence="3 4" key="1">
    <citation type="journal article" date="2013" name="PLoS Genet.">
        <title>Comparative genome structure, secondary metabolite, and effector coding capacity across Cochliobolus pathogens.</title>
        <authorList>
            <person name="Condon B.J."/>
            <person name="Leng Y."/>
            <person name="Wu D."/>
            <person name="Bushley K.E."/>
            <person name="Ohm R.A."/>
            <person name="Otillar R."/>
            <person name="Martin J."/>
            <person name="Schackwitz W."/>
            <person name="Grimwood J."/>
            <person name="MohdZainudin N."/>
            <person name="Xue C."/>
            <person name="Wang R."/>
            <person name="Manning V.A."/>
            <person name="Dhillon B."/>
            <person name="Tu Z.J."/>
            <person name="Steffenson B.J."/>
            <person name="Salamov A."/>
            <person name="Sun H."/>
            <person name="Lowry S."/>
            <person name="LaButti K."/>
            <person name="Han J."/>
            <person name="Copeland A."/>
            <person name="Lindquist E."/>
            <person name="Barry K."/>
            <person name="Schmutz J."/>
            <person name="Baker S.E."/>
            <person name="Ciuffetti L.M."/>
            <person name="Grigoriev I.V."/>
            <person name="Zhong S."/>
            <person name="Turgeon B.G."/>
        </authorList>
    </citation>
    <scope>NUCLEOTIDE SEQUENCE [LARGE SCALE GENOMIC DNA]</scope>
    <source>
        <strain evidence="3 4">ATCC 44560</strain>
    </source>
</reference>
<dbReference type="PROSITE" id="PS50089">
    <property type="entry name" value="ZF_RING_2"/>
    <property type="match status" value="1"/>
</dbReference>
<keyword evidence="1" id="KW-0863">Zinc-finger</keyword>
<dbReference type="GO" id="GO:0061630">
    <property type="term" value="F:ubiquitin protein ligase activity"/>
    <property type="evidence" value="ECO:0007669"/>
    <property type="project" value="InterPro"/>
</dbReference>
<keyword evidence="4" id="KW-1185">Reference proteome</keyword>
<dbReference type="Proteomes" id="UP000054032">
    <property type="component" value="Unassembled WGS sequence"/>
</dbReference>
<sequence length="197" mass="22963">MNPYNLDLICKSSKFFKDHLQKRRKRMSSTDECCICTDVLDPVVKDISFCTDCGQNFHESCIENWKNYRSTARRRNSPANCPMCRASWKTDSPLSNLDVETELDVEAVQIYLDWVYTSELMIPAISPESEAYKLIKLNLMAVGDAFKDRRFKSQVRDLFFVQQDTFFRRESANLASADREAYNEMQTFLWLIGSQSK</sequence>
<protein>
    <recommendedName>
        <fullName evidence="2">RING-type domain-containing protein</fullName>
    </recommendedName>
</protein>
<dbReference type="RefSeq" id="XP_007689796.1">
    <property type="nucleotide sequence ID" value="XM_007691606.1"/>
</dbReference>
<name>W6Z179_COCMI</name>
<dbReference type="GO" id="GO:0008270">
    <property type="term" value="F:zinc ion binding"/>
    <property type="evidence" value="ECO:0007669"/>
    <property type="project" value="UniProtKB-KW"/>
</dbReference>
<dbReference type="AlphaFoldDB" id="W6Z179"/>
<accession>W6Z179</accession>
<dbReference type="SUPFAM" id="SSF57850">
    <property type="entry name" value="RING/U-box"/>
    <property type="match status" value="1"/>
</dbReference>
<evidence type="ECO:0000259" key="2">
    <source>
        <dbReference type="PROSITE" id="PS50089"/>
    </source>
</evidence>
<dbReference type="Pfam" id="PF13639">
    <property type="entry name" value="zf-RING_2"/>
    <property type="match status" value="1"/>
</dbReference>
<evidence type="ECO:0000313" key="4">
    <source>
        <dbReference type="Proteomes" id="UP000054032"/>
    </source>
</evidence>
<dbReference type="InterPro" id="IPR001841">
    <property type="entry name" value="Znf_RING"/>
</dbReference>
<dbReference type="GeneID" id="19121200"/>
<dbReference type="SMART" id="SM00184">
    <property type="entry name" value="RING"/>
    <property type="match status" value="1"/>
</dbReference>
<dbReference type="InterPro" id="IPR013083">
    <property type="entry name" value="Znf_RING/FYVE/PHD"/>
</dbReference>
<dbReference type="EMBL" id="KI964022">
    <property type="protein sequence ID" value="EUC43690.1"/>
    <property type="molecule type" value="Genomic_DNA"/>
</dbReference>
<keyword evidence="1" id="KW-0479">Metal-binding</keyword>
<dbReference type="Gene3D" id="3.30.40.10">
    <property type="entry name" value="Zinc/RING finger domain, C3HC4 (zinc finger)"/>
    <property type="match status" value="1"/>
</dbReference>
<dbReference type="InterPro" id="IPR039903">
    <property type="entry name" value="Zswim2"/>
</dbReference>
<feature type="domain" description="RING-type" evidence="2">
    <location>
        <begin position="33"/>
        <end position="85"/>
    </location>
</feature>
<dbReference type="PANTHER" id="PTHR21540:SF0">
    <property type="entry name" value="PHD FAMILY PROTEIN"/>
    <property type="match status" value="1"/>
</dbReference>
<proteinExistence type="predicted"/>